<dbReference type="RefSeq" id="WP_179924820.1">
    <property type="nucleotide sequence ID" value="NZ_JACBXX010000066.1"/>
</dbReference>
<gene>
    <name evidence="1" type="ORF">HZY94_02070</name>
</gene>
<reference evidence="1 2" key="1">
    <citation type="submission" date="2020-07" db="EMBL/GenBank/DDBJ databases">
        <title>MOT database genomes.</title>
        <authorList>
            <person name="Joseph S."/>
            <person name="Aduse-Opoku J."/>
            <person name="Hashim A."/>
            <person name="Wade W."/>
            <person name="Curtis M."/>
        </authorList>
    </citation>
    <scope>NUCLEOTIDE SEQUENCE [LARGE SCALE GENOMIC DNA]</scope>
    <source>
        <strain evidence="1 2">STR</strain>
    </source>
</reference>
<protein>
    <submittedName>
        <fullName evidence="1">Uncharacterized protein</fullName>
    </submittedName>
</protein>
<comment type="caution">
    <text evidence="1">The sequence shown here is derived from an EMBL/GenBank/DDBJ whole genome shotgun (WGS) entry which is preliminary data.</text>
</comment>
<evidence type="ECO:0000313" key="1">
    <source>
        <dbReference type="EMBL" id="NYS95995.1"/>
    </source>
</evidence>
<proteinExistence type="predicted"/>
<accession>A0A7Z0M4Z9</accession>
<name>A0A7Z0M4Z9_9STRE</name>
<dbReference type="EMBL" id="JACBXX010000066">
    <property type="protein sequence ID" value="NYS95995.1"/>
    <property type="molecule type" value="Genomic_DNA"/>
</dbReference>
<dbReference type="Proteomes" id="UP000589521">
    <property type="component" value="Unassembled WGS sequence"/>
</dbReference>
<organism evidence="1 2">
    <name type="scientific">Streptococcus danieliae</name>
    <dbReference type="NCBI Taxonomy" id="747656"/>
    <lineage>
        <taxon>Bacteria</taxon>
        <taxon>Bacillati</taxon>
        <taxon>Bacillota</taxon>
        <taxon>Bacilli</taxon>
        <taxon>Lactobacillales</taxon>
        <taxon>Streptococcaceae</taxon>
        <taxon>Streptococcus</taxon>
    </lineage>
</organism>
<sequence>MTREIKIRNISSGTLEQLREISTKYNYPSFNEFMLAQVQNIAVNDGLNIYQNQFAELLAEIKSQQNEILEMLVRQEISLTALNVKQDVVEELTVSWLEFVDDVEALGVERNEGRIIHEEK</sequence>
<dbReference type="AlphaFoldDB" id="A0A7Z0M4Z9"/>
<evidence type="ECO:0000313" key="2">
    <source>
        <dbReference type="Proteomes" id="UP000589521"/>
    </source>
</evidence>